<keyword evidence="4" id="KW-0804">Transcription</keyword>
<name>A0A3A8JAS5_9BACT</name>
<dbReference type="GO" id="GO:0003677">
    <property type="term" value="F:DNA binding"/>
    <property type="evidence" value="ECO:0007669"/>
    <property type="project" value="InterPro"/>
</dbReference>
<evidence type="ECO:0000256" key="2">
    <source>
        <dbReference type="ARBA" id="ARBA00023015"/>
    </source>
</evidence>
<accession>A0A3A8JAS5</accession>
<evidence type="ECO:0000313" key="7">
    <source>
        <dbReference type="EMBL" id="RKG89314.1"/>
    </source>
</evidence>
<evidence type="ECO:0000256" key="4">
    <source>
        <dbReference type="ARBA" id="ARBA00023163"/>
    </source>
</evidence>
<evidence type="ECO:0000313" key="8">
    <source>
        <dbReference type="Proteomes" id="UP000268094"/>
    </source>
</evidence>
<feature type="domain" description="RNA polymerase sigma-70 region 2" evidence="5">
    <location>
        <begin position="22"/>
        <end position="86"/>
    </location>
</feature>
<evidence type="ECO:0000256" key="1">
    <source>
        <dbReference type="ARBA" id="ARBA00010641"/>
    </source>
</evidence>
<sequence length="182" mass="20893">MADRTSTTRRSVDPQVESFIGEIRPWLLRQALNICKDPTDSDDLVQEASERFLKAFATHALPREERERWLITIMANRFIDLCRKRKSEKQGIVDPTLERLTLGQPSDPTRLSESISDETFAESMKRLSPALRDTLKLRLEGKRYHEIAETQRIPIGAVGKRLSDARQKLLRMLAPFLAPGDH</sequence>
<reference evidence="8" key="1">
    <citation type="submission" date="2018-09" db="EMBL/GenBank/DDBJ databases">
        <authorList>
            <person name="Livingstone P.G."/>
            <person name="Whitworth D.E."/>
        </authorList>
    </citation>
    <scope>NUCLEOTIDE SEQUENCE [LARGE SCALE GENOMIC DNA]</scope>
    <source>
        <strain evidence="8">CA054A</strain>
    </source>
</reference>
<comment type="similarity">
    <text evidence="1">Belongs to the sigma-70 factor family. ECF subfamily.</text>
</comment>
<dbReference type="NCBIfam" id="TIGR02937">
    <property type="entry name" value="sigma70-ECF"/>
    <property type="match status" value="1"/>
</dbReference>
<dbReference type="InterPro" id="IPR013325">
    <property type="entry name" value="RNA_pol_sigma_r2"/>
</dbReference>
<dbReference type="SUPFAM" id="SSF88659">
    <property type="entry name" value="Sigma3 and sigma4 domains of RNA polymerase sigma factors"/>
    <property type="match status" value="1"/>
</dbReference>
<dbReference type="InterPro" id="IPR039425">
    <property type="entry name" value="RNA_pol_sigma-70-like"/>
</dbReference>
<evidence type="ECO:0000259" key="6">
    <source>
        <dbReference type="Pfam" id="PF08281"/>
    </source>
</evidence>
<keyword evidence="8" id="KW-1185">Reference proteome</keyword>
<evidence type="ECO:0000256" key="3">
    <source>
        <dbReference type="ARBA" id="ARBA00023082"/>
    </source>
</evidence>
<proteinExistence type="inferred from homology"/>
<keyword evidence="3" id="KW-0731">Sigma factor</keyword>
<dbReference type="Pfam" id="PF04542">
    <property type="entry name" value="Sigma70_r2"/>
    <property type="match status" value="1"/>
</dbReference>
<dbReference type="GO" id="GO:0006352">
    <property type="term" value="P:DNA-templated transcription initiation"/>
    <property type="evidence" value="ECO:0007669"/>
    <property type="project" value="InterPro"/>
</dbReference>
<keyword evidence="2" id="KW-0805">Transcription regulation</keyword>
<dbReference type="InterPro" id="IPR007627">
    <property type="entry name" value="RNA_pol_sigma70_r2"/>
</dbReference>
<dbReference type="InterPro" id="IPR014284">
    <property type="entry name" value="RNA_pol_sigma-70_dom"/>
</dbReference>
<evidence type="ECO:0000259" key="5">
    <source>
        <dbReference type="Pfam" id="PF04542"/>
    </source>
</evidence>
<comment type="caution">
    <text evidence="7">The sequence shown here is derived from an EMBL/GenBank/DDBJ whole genome shotgun (WGS) entry which is preliminary data.</text>
</comment>
<dbReference type="InterPro" id="IPR013324">
    <property type="entry name" value="RNA_pol_sigma_r3/r4-like"/>
</dbReference>
<protein>
    <submittedName>
        <fullName evidence="7">RNA polymerase sigma factor</fullName>
    </submittedName>
</protein>
<gene>
    <name evidence="7" type="ORF">D7V88_12880</name>
</gene>
<dbReference type="PANTHER" id="PTHR43133">
    <property type="entry name" value="RNA POLYMERASE ECF-TYPE SIGMA FACTO"/>
    <property type="match status" value="1"/>
</dbReference>
<dbReference type="AlphaFoldDB" id="A0A3A8JAS5"/>
<dbReference type="InterPro" id="IPR013249">
    <property type="entry name" value="RNA_pol_sigma70_r4_t2"/>
</dbReference>
<dbReference type="GO" id="GO:0016987">
    <property type="term" value="F:sigma factor activity"/>
    <property type="evidence" value="ECO:0007669"/>
    <property type="project" value="UniProtKB-KW"/>
</dbReference>
<organism evidence="7 8">
    <name type="scientific">Corallococcus terminator</name>
    <dbReference type="NCBI Taxonomy" id="2316733"/>
    <lineage>
        <taxon>Bacteria</taxon>
        <taxon>Pseudomonadati</taxon>
        <taxon>Myxococcota</taxon>
        <taxon>Myxococcia</taxon>
        <taxon>Myxococcales</taxon>
        <taxon>Cystobacterineae</taxon>
        <taxon>Myxococcaceae</taxon>
        <taxon>Corallococcus</taxon>
    </lineage>
</organism>
<dbReference type="PANTHER" id="PTHR43133:SF25">
    <property type="entry name" value="RNA POLYMERASE SIGMA FACTOR RFAY-RELATED"/>
    <property type="match status" value="1"/>
</dbReference>
<dbReference type="InterPro" id="IPR036388">
    <property type="entry name" value="WH-like_DNA-bd_sf"/>
</dbReference>
<dbReference type="EMBL" id="RAVZ01000069">
    <property type="protein sequence ID" value="RKG89314.1"/>
    <property type="molecule type" value="Genomic_DNA"/>
</dbReference>
<dbReference type="Gene3D" id="1.10.10.10">
    <property type="entry name" value="Winged helix-like DNA-binding domain superfamily/Winged helix DNA-binding domain"/>
    <property type="match status" value="1"/>
</dbReference>
<dbReference type="Pfam" id="PF08281">
    <property type="entry name" value="Sigma70_r4_2"/>
    <property type="match status" value="1"/>
</dbReference>
<dbReference type="SUPFAM" id="SSF88946">
    <property type="entry name" value="Sigma2 domain of RNA polymerase sigma factors"/>
    <property type="match status" value="1"/>
</dbReference>
<dbReference type="Proteomes" id="UP000268094">
    <property type="component" value="Unassembled WGS sequence"/>
</dbReference>
<feature type="domain" description="RNA polymerase sigma factor 70 region 4 type 2" evidence="6">
    <location>
        <begin position="121"/>
        <end position="169"/>
    </location>
</feature>
<dbReference type="Gene3D" id="1.10.1740.10">
    <property type="match status" value="1"/>
</dbReference>